<keyword evidence="2" id="KW-1185">Reference proteome</keyword>
<evidence type="ECO:0000313" key="1">
    <source>
        <dbReference type="EMBL" id="KAJ9096272.1"/>
    </source>
</evidence>
<name>A0ACC2VCI7_9TREE</name>
<dbReference type="Proteomes" id="UP001241377">
    <property type="component" value="Unassembled WGS sequence"/>
</dbReference>
<accession>A0ACC2VCI7</accession>
<reference evidence="1" key="1">
    <citation type="submission" date="2023-04" db="EMBL/GenBank/DDBJ databases">
        <title>Draft Genome sequencing of Naganishia species isolated from polar environments using Oxford Nanopore Technology.</title>
        <authorList>
            <person name="Leo P."/>
            <person name="Venkateswaran K."/>
        </authorList>
    </citation>
    <scope>NUCLEOTIDE SEQUENCE</scope>
    <source>
        <strain evidence="1">MNA-CCFEE 5261</strain>
    </source>
</reference>
<evidence type="ECO:0000313" key="2">
    <source>
        <dbReference type="Proteomes" id="UP001241377"/>
    </source>
</evidence>
<sequence length="447" mass="50631">MARHRTTLYLHTDVDVEESIENVNSKELTLQFDQATREDRHIMPHPGFKYIRSMRIHSITKPSEGSIFNYYYQPGTSIYIYPKNLDGASKQEFFDEASEFASQLGLSVDHEWILSTNSFYFYLPKVDMDATTKYLSSLVGNFLEPWSNLDLYFTDNEVTIKTLKDAHGGAKFTKSSDNQEIGVFKVEPGISTYDDLALTGFRVVFNDDDEKNVHKTLFHIKPRHRQLSTAQHFVSVEPNGLHPLLQSTLNNIPEVASDEDVERCGLYGYLSLDKSLFVDKNNLSPGVSVALNFGPTNLELPEYEIREWGNELLFKIDNKTGVTFDLHSRYQLPAYQLKTKVEISAPRLFLACDVKDANLLSASPFDNKLPLGGHYERFFTNDTVYYHIPMDKTTVSVEIPNANIGNMYVVIIATLLALGVGLIWVLRKLLSAASSIASVVDPLKKDE</sequence>
<organism evidence="1 2">
    <name type="scientific">Naganishia cerealis</name>
    <dbReference type="NCBI Taxonomy" id="610337"/>
    <lineage>
        <taxon>Eukaryota</taxon>
        <taxon>Fungi</taxon>
        <taxon>Dikarya</taxon>
        <taxon>Basidiomycota</taxon>
        <taxon>Agaricomycotina</taxon>
        <taxon>Tremellomycetes</taxon>
        <taxon>Filobasidiales</taxon>
        <taxon>Filobasidiaceae</taxon>
        <taxon>Naganishia</taxon>
    </lineage>
</organism>
<comment type="caution">
    <text evidence="1">The sequence shown here is derived from an EMBL/GenBank/DDBJ whole genome shotgun (WGS) entry which is preliminary data.</text>
</comment>
<dbReference type="EMBL" id="JASBWR010000094">
    <property type="protein sequence ID" value="KAJ9096272.1"/>
    <property type="molecule type" value="Genomic_DNA"/>
</dbReference>
<protein>
    <submittedName>
        <fullName evidence="1">Uncharacterized protein</fullName>
    </submittedName>
</protein>
<gene>
    <name evidence="1" type="ORF">QFC19_007236</name>
</gene>
<proteinExistence type="predicted"/>